<name>A0ABP3XUA9_9FLAO</name>
<dbReference type="SUPFAM" id="SSF48498">
    <property type="entry name" value="Tetracyclin repressor-like, C-terminal domain"/>
    <property type="match status" value="1"/>
</dbReference>
<organism evidence="6 7">
    <name type="scientific">Gangjinia marincola</name>
    <dbReference type="NCBI Taxonomy" id="578463"/>
    <lineage>
        <taxon>Bacteria</taxon>
        <taxon>Pseudomonadati</taxon>
        <taxon>Bacteroidota</taxon>
        <taxon>Flavobacteriia</taxon>
        <taxon>Flavobacteriales</taxon>
        <taxon>Flavobacteriaceae</taxon>
        <taxon>Gangjinia</taxon>
    </lineage>
</organism>
<dbReference type="InterPro" id="IPR001647">
    <property type="entry name" value="HTH_TetR"/>
</dbReference>
<dbReference type="RefSeq" id="WP_343764485.1">
    <property type="nucleotide sequence ID" value="NZ_BAAAFG010000012.1"/>
</dbReference>
<dbReference type="PANTHER" id="PTHR47506">
    <property type="entry name" value="TRANSCRIPTIONAL REGULATORY PROTEIN"/>
    <property type="match status" value="1"/>
</dbReference>
<gene>
    <name evidence="6" type="ORF">GCM10009117_09240</name>
</gene>
<dbReference type="Gene3D" id="1.10.10.60">
    <property type="entry name" value="Homeodomain-like"/>
    <property type="match status" value="1"/>
</dbReference>
<keyword evidence="3" id="KW-0804">Transcription</keyword>
<dbReference type="InterPro" id="IPR036271">
    <property type="entry name" value="Tet_transcr_reg_TetR-rel_C_sf"/>
</dbReference>
<evidence type="ECO:0000313" key="7">
    <source>
        <dbReference type="Proteomes" id="UP001500507"/>
    </source>
</evidence>
<accession>A0ABP3XUA9</accession>
<reference evidence="7" key="1">
    <citation type="journal article" date="2019" name="Int. J. Syst. Evol. Microbiol.">
        <title>The Global Catalogue of Microorganisms (GCM) 10K type strain sequencing project: providing services to taxonomists for standard genome sequencing and annotation.</title>
        <authorList>
            <consortium name="The Broad Institute Genomics Platform"/>
            <consortium name="The Broad Institute Genome Sequencing Center for Infectious Disease"/>
            <person name="Wu L."/>
            <person name="Ma J."/>
        </authorList>
    </citation>
    <scope>NUCLEOTIDE SEQUENCE [LARGE SCALE GENOMIC DNA]</scope>
    <source>
        <strain evidence="7">JCM 16082</strain>
    </source>
</reference>
<evidence type="ECO:0000259" key="5">
    <source>
        <dbReference type="PROSITE" id="PS50977"/>
    </source>
</evidence>
<keyword evidence="7" id="KW-1185">Reference proteome</keyword>
<feature type="DNA-binding region" description="H-T-H motif" evidence="4">
    <location>
        <begin position="29"/>
        <end position="48"/>
    </location>
</feature>
<proteinExistence type="predicted"/>
<evidence type="ECO:0000256" key="4">
    <source>
        <dbReference type="PROSITE-ProRule" id="PRU00335"/>
    </source>
</evidence>
<evidence type="ECO:0000256" key="1">
    <source>
        <dbReference type="ARBA" id="ARBA00023015"/>
    </source>
</evidence>
<keyword evidence="2 4" id="KW-0238">DNA-binding</keyword>
<dbReference type="Proteomes" id="UP001500507">
    <property type="component" value="Unassembled WGS sequence"/>
</dbReference>
<evidence type="ECO:0000256" key="2">
    <source>
        <dbReference type="ARBA" id="ARBA00023125"/>
    </source>
</evidence>
<evidence type="ECO:0000313" key="6">
    <source>
        <dbReference type="EMBL" id="GAA0871778.1"/>
    </source>
</evidence>
<dbReference type="Gene3D" id="1.10.357.10">
    <property type="entry name" value="Tetracycline Repressor, domain 2"/>
    <property type="match status" value="1"/>
</dbReference>
<protein>
    <submittedName>
        <fullName evidence="6">TetR/AcrR family transcriptional regulator</fullName>
    </submittedName>
</protein>
<sequence length="193" mass="21884">MARTLAFNKEDILDKVTKLFWLKGFNGTSMQDLVEVTRLNRSSIYNTFGSKEELYQAALSHYLSKNQDHFKPAVNATSNYKKAIRAIFESYLDEITTDKDQKGCMTIGCLTEMGNQNTTIAEWLSHNDQQMQKIFGTLVQKGKESGEIITTIETPILTNYLISSFQGLRVRGMSITDRKTLQGIINTIMNAIH</sequence>
<dbReference type="Pfam" id="PF16925">
    <property type="entry name" value="TetR_C_13"/>
    <property type="match status" value="1"/>
</dbReference>
<keyword evidence="1" id="KW-0805">Transcription regulation</keyword>
<dbReference type="EMBL" id="BAAAFG010000012">
    <property type="protein sequence ID" value="GAA0871778.1"/>
    <property type="molecule type" value="Genomic_DNA"/>
</dbReference>
<dbReference type="PANTHER" id="PTHR47506:SF1">
    <property type="entry name" value="HTH-TYPE TRANSCRIPTIONAL REGULATOR YJDC"/>
    <property type="match status" value="1"/>
</dbReference>
<dbReference type="InterPro" id="IPR009057">
    <property type="entry name" value="Homeodomain-like_sf"/>
</dbReference>
<dbReference type="SUPFAM" id="SSF46689">
    <property type="entry name" value="Homeodomain-like"/>
    <property type="match status" value="1"/>
</dbReference>
<dbReference type="Pfam" id="PF00440">
    <property type="entry name" value="TetR_N"/>
    <property type="match status" value="1"/>
</dbReference>
<dbReference type="InterPro" id="IPR011075">
    <property type="entry name" value="TetR_C"/>
</dbReference>
<evidence type="ECO:0000256" key="3">
    <source>
        <dbReference type="ARBA" id="ARBA00023163"/>
    </source>
</evidence>
<comment type="caution">
    <text evidence="6">The sequence shown here is derived from an EMBL/GenBank/DDBJ whole genome shotgun (WGS) entry which is preliminary data.</text>
</comment>
<feature type="domain" description="HTH tetR-type" evidence="5">
    <location>
        <begin position="6"/>
        <end position="66"/>
    </location>
</feature>
<dbReference type="PROSITE" id="PS50977">
    <property type="entry name" value="HTH_TETR_2"/>
    <property type="match status" value="1"/>
</dbReference>